<protein>
    <recommendedName>
        <fullName evidence="3">Coth-domain-containing protein</fullName>
    </recommendedName>
</protein>
<dbReference type="PANTHER" id="PTHR40050:SF1">
    <property type="entry name" value="INNER SPORE COAT PROTEIN H"/>
    <property type="match status" value="1"/>
</dbReference>
<evidence type="ECO:0000313" key="1">
    <source>
        <dbReference type="EMBL" id="ORX82341.1"/>
    </source>
</evidence>
<dbReference type="OrthoDB" id="2387105at2759"/>
<feature type="non-terminal residue" evidence="1">
    <location>
        <position position="340"/>
    </location>
</feature>
<sequence length="340" mass="40099">IKINYNNEDPTFMRQDLYGDILNAIGCPTIQSVKTRVYVNNQPVGYYILQEEAASNSFIRSAFYGDNNGKYLVTKTKDLGYSLDGQTGSDFYYDSSNIYNYKIPDTANNDNRARLTKFLKAFEKLNYKNNNEVQQFEKDWFDIETFLRAMAMEYLTAHYDSYWFFTSNFVLYDNPKESKNGKYKYYFIDQDWDGTFGLNADSYCLRYPDYIRRSYKDYVNMKWGESGDSPKRFAIDTLLSNDQIKKRFEKILTDIVIKIFNPVVIGKRLDALVERHREEVKWNYNVIDSRKLRKGNPVLRWSMTNFEKNIEGTSHGAEYGIKQFVYLRAKAIKKEFGINV</sequence>
<dbReference type="Pfam" id="PF08757">
    <property type="entry name" value="CotH"/>
    <property type="match status" value="1"/>
</dbReference>
<dbReference type="PANTHER" id="PTHR40050">
    <property type="entry name" value="INNER SPORE COAT PROTEIN H"/>
    <property type="match status" value="1"/>
</dbReference>
<reference evidence="1 2" key="2">
    <citation type="submission" date="2016-08" db="EMBL/GenBank/DDBJ databases">
        <title>Pervasive Adenine N6-methylation of Active Genes in Fungi.</title>
        <authorList>
            <consortium name="DOE Joint Genome Institute"/>
            <person name="Mondo S.J."/>
            <person name="Dannebaum R.O."/>
            <person name="Kuo R.C."/>
            <person name="Labutti K."/>
            <person name="Haridas S."/>
            <person name="Kuo A."/>
            <person name="Salamov A."/>
            <person name="Ahrendt S.R."/>
            <person name="Lipzen A."/>
            <person name="Sullivan W."/>
            <person name="Andreopoulos W.B."/>
            <person name="Clum A."/>
            <person name="Lindquist E."/>
            <person name="Daum C."/>
            <person name="Ramamoorthy G.K."/>
            <person name="Gryganskyi A."/>
            <person name="Culley D."/>
            <person name="Magnuson J.K."/>
            <person name="James T.Y."/>
            <person name="O'Malley M.A."/>
            <person name="Stajich J.E."/>
            <person name="Spatafora J.W."/>
            <person name="Visel A."/>
            <person name="Grigoriev I.V."/>
        </authorList>
    </citation>
    <scope>NUCLEOTIDE SEQUENCE [LARGE SCALE GENOMIC DNA]</scope>
    <source>
        <strain evidence="1 2">S4</strain>
    </source>
</reference>
<reference evidence="1 2" key="1">
    <citation type="submission" date="2016-08" db="EMBL/GenBank/DDBJ databases">
        <title>A Parts List for Fungal Cellulosomes Revealed by Comparative Genomics.</title>
        <authorList>
            <consortium name="DOE Joint Genome Institute"/>
            <person name="Haitjema C.H."/>
            <person name="Gilmore S.P."/>
            <person name="Henske J.K."/>
            <person name="Solomon K.V."/>
            <person name="De Groot R."/>
            <person name="Kuo A."/>
            <person name="Mondo S.J."/>
            <person name="Salamov A.A."/>
            <person name="Labutti K."/>
            <person name="Zhao Z."/>
            <person name="Chiniquy J."/>
            <person name="Barry K."/>
            <person name="Brewer H.M."/>
            <person name="Purvine S.O."/>
            <person name="Wright A.T."/>
            <person name="Boxma B."/>
            <person name="Van Alen T."/>
            <person name="Hackstein J.H."/>
            <person name="Baker S.E."/>
            <person name="Grigoriev I.V."/>
            <person name="O'Malley M.A."/>
        </authorList>
    </citation>
    <scope>NUCLEOTIDE SEQUENCE [LARGE SCALE GENOMIC DNA]</scope>
    <source>
        <strain evidence="1 2">S4</strain>
    </source>
</reference>
<dbReference type="Proteomes" id="UP000193944">
    <property type="component" value="Unassembled WGS sequence"/>
</dbReference>
<evidence type="ECO:0000313" key="2">
    <source>
        <dbReference type="Proteomes" id="UP000193944"/>
    </source>
</evidence>
<organism evidence="1 2">
    <name type="scientific">Anaeromyces robustus</name>
    <dbReference type="NCBI Taxonomy" id="1754192"/>
    <lineage>
        <taxon>Eukaryota</taxon>
        <taxon>Fungi</taxon>
        <taxon>Fungi incertae sedis</taxon>
        <taxon>Chytridiomycota</taxon>
        <taxon>Chytridiomycota incertae sedis</taxon>
        <taxon>Neocallimastigomycetes</taxon>
        <taxon>Neocallimastigales</taxon>
        <taxon>Neocallimastigaceae</taxon>
        <taxon>Anaeromyces</taxon>
    </lineage>
</organism>
<dbReference type="STRING" id="1754192.A0A1Y1X984"/>
<dbReference type="AlphaFoldDB" id="A0A1Y1X984"/>
<dbReference type="EMBL" id="MCFG01000097">
    <property type="protein sequence ID" value="ORX82341.1"/>
    <property type="molecule type" value="Genomic_DNA"/>
</dbReference>
<dbReference type="InterPro" id="IPR014867">
    <property type="entry name" value="Spore_coat_CotH_CotH2/3/7"/>
</dbReference>
<feature type="non-terminal residue" evidence="1">
    <location>
        <position position="1"/>
    </location>
</feature>
<keyword evidence="2" id="KW-1185">Reference proteome</keyword>
<comment type="caution">
    <text evidence="1">The sequence shown here is derived from an EMBL/GenBank/DDBJ whole genome shotgun (WGS) entry which is preliminary data.</text>
</comment>
<gene>
    <name evidence="1" type="ORF">BCR32DRAFT_185459</name>
</gene>
<evidence type="ECO:0008006" key="3">
    <source>
        <dbReference type="Google" id="ProtNLM"/>
    </source>
</evidence>
<proteinExistence type="predicted"/>
<name>A0A1Y1X984_9FUNG</name>
<accession>A0A1Y1X984</accession>